<proteinExistence type="predicted"/>
<evidence type="ECO:0000313" key="1">
    <source>
        <dbReference type="EMBL" id="KMO86757.1"/>
    </source>
</evidence>
<keyword evidence="2" id="KW-1185">Reference proteome</keyword>
<evidence type="ECO:0000313" key="2">
    <source>
        <dbReference type="Proteomes" id="UP000036503"/>
    </source>
</evidence>
<comment type="caution">
    <text evidence="1">The sequence shown here is derived from an EMBL/GenBank/DDBJ whole genome shotgun (WGS) entry which is preliminary data.</text>
</comment>
<dbReference type="STRING" id="39029.BSR42_06180"/>
<dbReference type="Proteomes" id="UP000036503">
    <property type="component" value="Unassembled WGS sequence"/>
</dbReference>
<dbReference type="InParanoid" id="A0A0J6WY22"/>
<dbReference type="EMBL" id="LEKT01000016">
    <property type="protein sequence ID" value="KMO86757.1"/>
    <property type="molecule type" value="Genomic_DNA"/>
</dbReference>
<organism evidence="1 2">
    <name type="scientific">Megasphaera cerevisiae DSM 20462</name>
    <dbReference type="NCBI Taxonomy" id="1122219"/>
    <lineage>
        <taxon>Bacteria</taxon>
        <taxon>Bacillati</taxon>
        <taxon>Bacillota</taxon>
        <taxon>Negativicutes</taxon>
        <taxon>Veillonellales</taxon>
        <taxon>Veillonellaceae</taxon>
        <taxon>Megasphaera</taxon>
    </lineage>
</organism>
<dbReference type="PATRIC" id="fig|1122219.3.peg.783"/>
<dbReference type="AlphaFoldDB" id="A0A0J6WY22"/>
<dbReference type="RefSeq" id="WP_048514028.1">
    <property type="nucleotide sequence ID" value="NZ_FUXD01000022.1"/>
</dbReference>
<gene>
    <name evidence="1" type="ORF">AB840_06520</name>
</gene>
<sequence>MYVNRKTAKYNVVKSCPCSFALKKECKQVHTPDVAKKIADASQYFLCKNKEAYSKLADR</sequence>
<reference evidence="1 2" key="1">
    <citation type="submission" date="2015-06" db="EMBL/GenBank/DDBJ databases">
        <title>Draft genome sequence of beer spoilage bacterium Megasphaera cerevisiae type strain 20462.</title>
        <authorList>
            <person name="Kutumbaka K."/>
            <person name="Pasmowitz J."/>
            <person name="Mategko J."/>
            <person name="Reyes D."/>
            <person name="Friedrich A."/>
            <person name="Han S."/>
            <person name="Martens-Habbena W."/>
            <person name="Neal-McKinney J."/>
            <person name="Janagama H.K."/>
            <person name="Nadala C."/>
            <person name="Samadpour M."/>
        </authorList>
    </citation>
    <scope>NUCLEOTIDE SEQUENCE [LARGE SCALE GENOMIC DNA]</scope>
    <source>
        <strain evidence="1 2">DSM 20462</strain>
    </source>
</reference>
<name>A0A0J6WY22_9FIRM</name>
<accession>A0A0J6WY22</accession>
<protein>
    <submittedName>
        <fullName evidence="1">Uncharacterized protein</fullName>
    </submittedName>
</protein>